<evidence type="ECO:0000256" key="1">
    <source>
        <dbReference type="ARBA" id="ARBA00007179"/>
    </source>
</evidence>
<dbReference type="GO" id="GO:0005886">
    <property type="term" value="C:plasma membrane"/>
    <property type="evidence" value="ECO:0007669"/>
    <property type="project" value="TreeGrafter"/>
</dbReference>
<dbReference type="SMART" id="SM01260">
    <property type="entry name" value="LANC_like"/>
    <property type="match status" value="1"/>
</dbReference>
<dbReference type="GO" id="GO:0046872">
    <property type="term" value="F:metal ion binding"/>
    <property type="evidence" value="ECO:0007669"/>
    <property type="project" value="UniProtKB-KW"/>
</dbReference>
<evidence type="ECO:0000313" key="4">
    <source>
        <dbReference type="Proteomes" id="UP001152795"/>
    </source>
</evidence>
<dbReference type="GO" id="GO:0005975">
    <property type="term" value="P:carbohydrate metabolic process"/>
    <property type="evidence" value="ECO:0007669"/>
    <property type="project" value="InterPro"/>
</dbReference>
<dbReference type="InterPro" id="IPR020464">
    <property type="entry name" value="LanC-like_prot_euk"/>
</dbReference>
<reference evidence="3" key="1">
    <citation type="submission" date="2020-04" db="EMBL/GenBank/DDBJ databases">
        <authorList>
            <person name="Alioto T."/>
            <person name="Alioto T."/>
            <person name="Gomez Garrido J."/>
        </authorList>
    </citation>
    <scope>NUCLEOTIDE SEQUENCE</scope>
    <source>
        <strain evidence="3">A484AB</strain>
    </source>
</reference>
<accession>A0A7D9L0U6</accession>
<comment type="similarity">
    <text evidence="1">Belongs to the LanC-like protein family.</text>
</comment>
<dbReference type="Gene3D" id="1.50.10.10">
    <property type="match status" value="1"/>
</dbReference>
<dbReference type="CDD" id="cd04794">
    <property type="entry name" value="euk_LANCL"/>
    <property type="match status" value="1"/>
</dbReference>
<feature type="binding site" evidence="2">
    <location>
        <position position="348"/>
    </location>
    <ligand>
        <name>Zn(2+)</name>
        <dbReference type="ChEBI" id="CHEBI:29105"/>
    </ligand>
</feature>
<proteinExistence type="inferred from homology"/>
<feature type="binding site" evidence="2">
    <location>
        <position position="302"/>
    </location>
    <ligand>
        <name>Zn(2+)</name>
        <dbReference type="ChEBI" id="CHEBI:29105"/>
    </ligand>
</feature>
<keyword evidence="4" id="KW-1185">Reference proteome</keyword>
<evidence type="ECO:0000256" key="2">
    <source>
        <dbReference type="PIRSR" id="PIRSR607822-1"/>
    </source>
</evidence>
<name>A0A7D9L0U6_PARCT</name>
<dbReference type="InterPro" id="IPR012341">
    <property type="entry name" value="6hp_glycosidase-like_sf"/>
</dbReference>
<protein>
    <submittedName>
        <fullName evidence="3">Uncharacterized protein</fullName>
    </submittedName>
</protein>
<dbReference type="Proteomes" id="UP001152795">
    <property type="component" value="Unassembled WGS sequence"/>
</dbReference>
<dbReference type="SUPFAM" id="SSF158745">
    <property type="entry name" value="LanC-like"/>
    <property type="match status" value="1"/>
</dbReference>
<gene>
    <name evidence="3" type="ORF">PACLA_8A067128</name>
</gene>
<dbReference type="AlphaFoldDB" id="A0A7D9L0U6"/>
<dbReference type="EMBL" id="CACRXK020011277">
    <property type="protein sequence ID" value="CAB4021116.1"/>
    <property type="molecule type" value="Genomic_DNA"/>
</dbReference>
<dbReference type="GO" id="GO:0031179">
    <property type="term" value="P:peptide modification"/>
    <property type="evidence" value="ECO:0007669"/>
    <property type="project" value="InterPro"/>
</dbReference>
<dbReference type="PANTHER" id="PTHR12736">
    <property type="entry name" value="LANC-LIKE PROTEIN"/>
    <property type="match status" value="1"/>
</dbReference>
<dbReference type="PRINTS" id="PR01951">
    <property type="entry name" value="LANCEUKARYTE"/>
</dbReference>
<organism evidence="3 4">
    <name type="scientific">Paramuricea clavata</name>
    <name type="common">Red gorgonian</name>
    <name type="synonym">Violescent sea-whip</name>
    <dbReference type="NCBI Taxonomy" id="317549"/>
    <lineage>
        <taxon>Eukaryota</taxon>
        <taxon>Metazoa</taxon>
        <taxon>Cnidaria</taxon>
        <taxon>Anthozoa</taxon>
        <taxon>Octocorallia</taxon>
        <taxon>Malacalcyonacea</taxon>
        <taxon>Plexauridae</taxon>
        <taxon>Paramuricea</taxon>
    </lineage>
</organism>
<feature type="binding site" evidence="2">
    <location>
        <position position="349"/>
    </location>
    <ligand>
        <name>Zn(2+)</name>
        <dbReference type="ChEBI" id="CHEBI:29105"/>
    </ligand>
</feature>
<dbReference type="PRINTS" id="PR01950">
    <property type="entry name" value="LANCSUPER"/>
</dbReference>
<keyword evidence="2" id="KW-0862">Zinc</keyword>
<evidence type="ECO:0000313" key="3">
    <source>
        <dbReference type="EMBL" id="CAB4021116.1"/>
    </source>
</evidence>
<dbReference type="InterPro" id="IPR007822">
    <property type="entry name" value="LANC-like"/>
</dbReference>
<dbReference type="Pfam" id="PF05147">
    <property type="entry name" value="LANC_like"/>
    <property type="match status" value="1"/>
</dbReference>
<comment type="caution">
    <text evidence="3">The sequence shown here is derived from an EMBL/GenBank/DDBJ whole genome shotgun (WGS) entry which is preliminary data.</text>
</comment>
<keyword evidence="2" id="KW-0479">Metal-binding</keyword>
<dbReference type="OrthoDB" id="10257263at2759"/>
<sequence length="425" mass="48278">MDKIKLSEEFVEFQLLREDDIPKQILEKGTVKVDTIDETGYHRMDVSQPWRGLLKENIEKYLQRLENGLKETDPNNYSVYTGSSGIALLYYHLSSTTFCQNTSEQQQLLSKALDVLESNLDKVKGKRLTFLCGDAGVYALSAVLYSKHGDMKKCEKCVEKLCAMCESVVSDPSLPDEILYGRAGFLYSLLFIQTHLGKEKVSDAIIEQVVTAILKSGLSLSRKERSRSALMYVWHDKHYVGAAHGIVGILYMLLQVYPSSPVVTQHITEIQNTIDYLLTKQFSSGNFPSSLENESDRLIHWCHGAPGAVFLMLKAYQVFEERRYLDVAISCGNVVWKRGLLRKGYGICHGVSGNAYTFLALYKQTGDQVDLHRAFKFAEWTFSYGEHNCRTPDTPYSLFEGLAGTIYFWSDLFEPQKSRFPAFEM</sequence>
<dbReference type="PANTHER" id="PTHR12736:SF21">
    <property type="entry name" value="LANC-LIKE PROTEIN 2"/>
    <property type="match status" value="1"/>
</dbReference>